<feature type="coiled-coil region" evidence="1">
    <location>
        <begin position="53"/>
        <end position="87"/>
    </location>
</feature>
<evidence type="ECO:0000313" key="2">
    <source>
        <dbReference type="EnsemblPlants" id="ORUFI11G10220.1"/>
    </source>
</evidence>
<dbReference type="OMA" id="TMKIANV"/>
<dbReference type="AlphaFoldDB" id="A0A0E0R6Z7"/>
<organism evidence="2 3">
    <name type="scientific">Oryza rufipogon</name>
    <name type="common">Brownbeard rice</name>
    <name type="synonym">Asian wild rice</name>
    <dbReference type="NCBI Taxonomy" id="4529"/>
    <lineage>
        <taxon>Eukaryota</taxon>
        <taxon>Viridiplantae</taxon>
        <taxon>Streptophyta</taxon>
        <taxon>Embryophyta</taxon>
        <taxon>Tracheophyta</taxon>
        <taxon>Spermatophyta</taxon>
        <taxon>Magnoliopsida</taxon>
        <taxon>Liliopsida</taxon>
        <taxon>Poales</taxon>
        <taxon>Poaceae</taxon>
        <taxon>BOP clade</taxon>
        <taxon>Oryzoideae</taxon>
        <taxon>Oryzeae</taxon>
        <taxon>Oryzinae</taxon>
        <taxon>Oryza</taxon>
    </lineage>
</organism>
<dbReference type="Gramene" id="ORUFI11G10220.1">
    <property type="protein sequence ID" value="ORUFI11G10220.1"/>
    <property type="gene ID" value="ORUFI11G10220"/>
</dbReference>
<name>A0A0E0R6Z7_ORYRU</name>
<sequence length="90" mass="10296">MVGIYVLCLSGVGKHRESLMHDEGLAVHLSAKKSALERLDGYRLYLCKSEEDIRHKEDERRVVAETLKKANAENRSLRSDLEAARKRDTE</sequence>
<reference evidence="3" key="1">
    <citation type="submission" date="2013-06" db="EMBL/GenBank/DDBJ databases">
        <authorList>
            <person name="Zhao Q."/>
        </authorList>
    </citation>
    <scope>NUCLEOTIDE SEQUENCE</scope>
    <source>
        <strain evidence="3">cv. W1943</strain>
    </source>
</reference>
<reference evidence="2" key="2">
    <citation type="submission" date="2015-06" db="UniProtKB">
        <authorList>
            <consortium name="EnsemblPlants"/>
        </authorList>
    </citation>
    <scope>IDENTIFICATION</scope>
</reference>
<evidence type="ECO:0000256" key="1">
    <source>
        <dbReference type="SAM" id="Coils"/>
    </source>
</evidence>
<protein>
    <submittedName>
        <fullName evidence="2">Uncharacterized protein</fullName>
    </submittedName>
</protein>
<proteinExistence type="predicted"/>
<dbReference type="HOGENOM" id="CLU_183314_0_0_1"/>
<keyword evidence="3" id="KW-1185">Reference proteome</keyword>
<accession>A0A0E0R6Z7</accession>
<dbReference type="Proteomes" id="UP000008022">
    <property type="component" value="Unassembled WGS sequence"/>
</dbReference>
<evidence type="ECO:0000313" key="3">
    <source>
        <dbReference type="Proteomes" id="UP000008022"/>
    </source>
</evidence>
<keyword evidence="1" id="KW-0175">Coiled coil</keyword>
<dbReference type="EnsemblPlants" id="ORUFI11G10220.1">
    <property type="protein sequence ID" value="ORUFI11G10220.1"/>
    <property type="gene ID" value="ORUFI11G10220"/>
</dbReference>